<dbReference type="InterPro" id="IPR024185">
    <property type="entry name" value="FTHF_cligase-like_sf"/>
</dbReference>
<dbReference type="PANTHER" id="PTHR43682:SF1">
    <property type="entry name" value="LACTATE UTILIZATION PROTEIN C"/>
    <property type="match status" value="1"/>
</dbReference>
<dbReference type="AlphaFoldDB" id="A0AAE3QQW1"/>
<evidence type="ECO:0000313" key="2">
    <source>
        <dbReference type="EMBL" id="MDJ1481073.1"/>
    </source>
</evidence>
<organism evidence="2 3">
    <name type="scientific">Xanthocytophaga flava</name>
    <dbReference type="NCBI Taxonomy" id="3048013"/>
    <lineage>
        <taxon>Bacteria</taxon>
        <taxon>Pseudomonadati</taxon>
        <taxon>Bacteroidota</taxon>
        <taxon>Cytophagia</taxon>
        <taxon>Cytophagales</taxon>
        <taxon>Rhodocytophagaceae</taxon>
        <taxon>Xanthocytophaga</taxon>
    </lineage>
</organism>
<proteinExistence type="predicted"/>
<dbReference type="EMBL" id="JASJOS010000004">
    <property type="protein sequence ID" value="MDJ1481073.1"/>
    <property type="molecule type" value="Genomic_DNA"/>
</dbReference>
<feature type="domain" description="LUD" evidence="1">
    <location>
        <begin position="88"/>
        <end position="191"/>
    </location>
</feature>
<dbReference type="InterPro" id="IPR003741">
    <property type="entry name" value="LUD_dom"/>
</dbReference>
<dbReference type="Pfam" id="PF02589">
    <property type="entry name" value="LUD_dom"/>
    <property type="match status" value="1"/>
</dbReference>
<dbReference type="RefSeq" id="WP_313978394.1">
    <property type="nucleotide sequence ID" value="NZ_JASJOS010000004.1"/>
</dbReference>
<gene>
    <name evidence="2" type="ORF">QNI16_11310</name>
</gene>
<dbReference type="Proteomes" id="UP001241110">
    <property type="component" value="Unassembled WGS sequence"/>
</dbReference>
<accession>A0AAE3QQW1</accession>
<evidence type="ECO:0000313" key="3">
    <source>
        <dbReference type="Proteomes" id="UP001241110"/>
    </source>
</evidence>
<dbReference type="PANTHER" id="PTHR43682">
    <property type="entry name" value="LACTATE UTILIZATION PROTEIN C"/>
    <property type="match status" value="1"/>
</dbReference>
<dbReference type="Gene3D" id="3.40.50.10420">
    <property type="entry name" value="NagB/RpiA/CoA transferase-like"/>
    <property type="match status" value="1"/>
</dbReference>
<evidence type="ECO:0000259" key="1">
    <source>
        <dbReference type="Pfam" id="PF02589"/>
    </source>
</evidence>
<dbReference type="InterPro" id="IPR037171">
    <property type="entry name" value="NagB/RpiA_transferase-like"/>
</dbReference>
<name>A0AAE3QQW1_9BACT</name>
<sequence length="196" mass="22054">MNSRDLILNKVRQNKPDLLPLPILEAYPQGDIDLTDKFGNFLKNVGGDIYLAKDVQEARAHLTQKFQLSESIKVADYTDTNLFQQDPHSFEDVFVTIMRGQWGVAENAAIWIPEEYLPGKQRVLPFICQHLVIYLPADALLPTMYEAYQKIGTQDFGGYGVFIAGPSKTADIEQSLVIGAHGPRSLTVYLIEKQQL</sequence>
<comment type="caution">
    <text evidence="2">The sequence shown here is derived from an EMBL/GenBank/DDBJ whole genome shotgun (WGS) entry which is preliminary data.</text>
</comment>
<dbReference type="SUPFAM" id="SSF100950">
    <property type="entry name" value="NagB/RpiA/CoA transferase-like"/>
    <property type="match status" value="1"/>
</dbReference>
<protein>
    <submittedName>
        <fullName evidence="2">LUD domain-containing protein</fullName>
    </submittedName>
</protein>
<reference evidence="2" key="1">
    <citation type="submission" date="2023-05" db="EMBL/GenBank/DDBJ databases">
        <authorList>
            <person name="Zhang X."/>
        </authorList>
    </citation>
    <scope>NUCLEOTIDE SEQUENCE</scope>
    <source>
        <strain evidence="2">YF14B1</strain>
    </source>
</reference>